<dbReference type="InterPro" id="IPR005225">
    <property type="entry name" value="Small_GTP-bd"/>
</dbReference>
<evidence type="ECO:0000256" key="2">
    <source>
        <dbReference type="ARBA" id="ARBA00023134"/>
    </source>
</evidence>
<dbReference type="WBParaSite" id="TMUE_1000004079.1">
    <property type="protein sequence ID" value="TMUE_1000004079.1"/>
    <property type="gene ID" value="WBGene00298855"/>
</dbReference>
<feature type="binding site" evidence="6">
    <location>
        <begin position="104"/>
        <end position="111"/>
    </location>
    <ligand>
        <name>GTP</name>
        <dbReference type="ChEBI" id="CHEBI:37565"/>
    </ligand>
</feature>
<dbReference type="InterPro" id="IPR006689">
    <property type="entry name" value="Small_GTPase_ARF/SAR"/>
</dbReference>
<name>A0A5S6QA16_TRIMR</name>
<dbReference type="Pfam" id="PF00025">
    <property type="entry name" value="Arf"/>
    <property type="match status" value="1"/>
</dbReference>
<sequence length="277" mass="31235">MFPPRTEPAPLRLTATATTLQTKGSRKRHTAPPSPALERRLHCVTRTIDYVIRSNVLYNLFRLKTVHIAVNRFRFEGTLKMFALIRELWRYINSKDEYFVLILGLDNAGKTTLLEVTKTKFSPGYKSADLSKITTTVGLNIGKVVVNGVQLNFWDLGGQDTLQSLWDKYFAESHGIVFVVDSMDHARLKESWQAFDKLLDSPALVGIPILIICNKQDVRGCLSVHEIKTAFSDSLDKLHDRDCSVFGASALLGANVRESIVWLVDRVKQNSECRPPC</sequence>
<comment type="subunit">
    <text evidence="4">Interacts with SYS1.</text>
</comment>
<dbReference type="PANTHER" id="PTHR45909:SF1">
    <property type="entry name" value="ADP-RIBOSYLATION FACTOR-RELATED PROTEIN 1"/>
    <property type="match status" value="1"/>
</dbReference>
<dbReference type="PROSITE" id="PS51417">
    <property type="entry name" value="ARF"/>
    <property type="match status" value="1"/>
</dbReference>
<dbReference type="GO" id="GO:0005794">
    <property type="term" value="C:Golgi apparatus"/>
    <property type="evidence" value="ECO:0007669"/>
    <property type="project" value="TreeGrafter"/>
</dbReference>
<feature type="binding site" evidence="6">
    <location>
        <position position="158"/>
    </location>
    <ligand>
        <name>GTP</name>
        <dbReference type="ChEBI" id="CHEBI:37565"/>
    </ligand>
</feature>
<dbReference type="PRINTS" id="PR00449">
    <property type="entry name" value="RASTRNSFRMNG"/>
</dbReference>
<evidence type="ECO:0000256" key="5">
    <source>
        <dbReference type="ARBA" id="ARBA00039478"/>
    </source>
</evidence>
<organism evidence="8 9">
    <name type="scientific">Trichuris muris</name>
    <name type="common">Mouse whipworm</name>
    <dbReference type="NCBI Taxonomy" id="70415"/>
    <lineage>
        <taxon>Eukaryota</taxon>
        <taxon>Metazoa</taxon>
        <taxon>Ecdysozoa</taxon>
        <taxon>Nematoda</taxon>
        <taxon>Enoplea</taxon>
        <taxon>Dorylaimia</taxon>
        <taxon>Trichinellida</taxon>
        <taxon>Trichuridae</taxon>
        <taxon>Trichuris</taxon>
    </lineage>
</organism>
<feature type="binding site" evidence="6">
    <location>
        <begin position="214"/>
        <end position="217"/>
    </location>
    <ligand>
        <name>GTP</name>
        <dbReference type="ChEBI" id="CHEBI:37565"/>
    </ligand>
</feature>
<protein>
    <recommendedName>
        <fullName evidence="5">ADP-ribosylation factor-related protein 1</fullName>
    </recommendedName>
</protein>
<dbReference type="SMART" id="SM00178">
    <property type="entry name" value="SAR"/>
    <property type="match status" value="1"/>
</dbReference>
<dbReference type="Gene3D" id="3.40.50.300">
    <property type="entry name" value="P-loop containing nucleotide triphosphate hydrolases"/>
    <property type="match status" value="1"/>
</dbReference>
<dbReference type="GO" id="GO:0043001">
    <property type="term" value="P:Golgi to plasma membrane protein transport"/>
    <property type="evidence" value="ECO:0007669"/>
    <property type="project" value="TreeGrafter"/>
</dbReference>
<dbReference type="AlphaFoldDB" id="A0A5S6QA16"/>
<dbReference type="InterPro" id="IPR027417">
    <property type="entry name" value="P-loop_NTPase"/>
</dbReference>
<evidence type="ECO:0000256" key="4">
    <source>
        <dbReference type="ARBA" id="ARBA00038765"/>
    </source>
</evidence>
<keyword evidence="2 6" id="KW-0342">GTP-binding</keyword>
<dbReference type="SMART" id="SM00177">
    <property type="entry name" value="ARF"/>
    <property type="match status" value="1"/>
</dbReference>
<dbReference type="PANTHER" id="PTHR45909">
    <property type="entry name" value="ADP-RIBOSYLATION FACTOR-RELATED PROTEIN 1"/>
    <property type="match status" value="1"/>
</dbReference>
<evidence type="ECO:0000256" key="7">
    <source>
        <dbReference type="PIRSR" id="PIRSR606689-2"/>
    </source>
</evidence>
<feature type="binding site" evidence="7">
    <location>
        <position position="111"/>
    </location>
    <ligand>
        <name>Mg(2+)</name>
        <dbReference type="ChEBI" id="CHEBI:18420"/>
    </ligand>
</feature>
<dbReference type="CDD" id="cd04160">
    <property type="entry name" value="Arfrp1"/>
    <property type="match status" value="1"/>
</dbReference>
<dbReference type="SUPFAM" id="SSF52540">
    <property type="entry name" value="P-loop containing nucleoside triphosphate hydrolases"/>
    <property type="match status" value="1"/>
</dbReference>
<evidence type="ECO:0000256" key="1">
    <source>
        <dbReference type="ARBA" id="ARBA00022741"/>
    </source>
</evidence>
<comment type="function">
    <text evidence="3">Trans-Golgi-associated GTPase that regulates protein sorting. Controls the targeting of ARL1 and its effector to the trans-Golgi. Required for the lipidation of chylomicrons in the intestine and required for VLDL lipidation in the liver.</text>
</comment>
<dbReference type="GO" id="GO:0003924">
    <property type="term" value="F:GTPase activity"/>
    <property type="evidence" value="ECO:0007669"/>
    <property type="project" value="InterPro"/>
</dbReference>
<reference evidence="9" key="1">
    <citation type="submission" date="2019-12" db="UniProtKB">
        <authorList>
            <consortium name="WormBaseParasite"/>
        </authorList>
    </citation>
    <scope>IDENTIFICATION</scope>
</reference>
<evidence type="ECO:0000256" key="6">
    <source>
        <dbReference type="PIRSR" id="PIRSR606689-1"/>
    </source>
</evidence>
<dbReference type="GO" id="GO:0006886">
    <property type="term" value="P:intracellular protein transport"/>
    <property type="evidence" value="ECO:0007669"/>
    <property type="project" value="TreeGrafter"/>
</dbReference>
<keyword evidence="7" id="KW-0479">Metal-binding</keyword>
<feature type="binding site" evidence="7">
    <location>
        <position position="136"/>
    </location>
    <ligand>
        <name>Mg(2+)</name>
        <dbReference type="ChEBI" id="CHEBI:18420"/>
    </ligand>
</feature>
<keyword evidence="8" id="KW-1185">Reference proteome</keyword>
<dbReference type="GO" id="GO:0034067">
    <property type="term" value="P:protein localization to Golgi apparatus"/>
    <property type="evidence" value="ECO:0007669"/>
    <property type="project" value="TreeGrafter"/>
</dbReference>
<dbReference type="InterPro" id="IPR024156">
    <property type="entry name" value="Small_GTPase_ARF"/>
</dbReference>
<evidence type="ECO:0000313" key="9">
    <source>
        <dbReference type="WBParaSite" id="TMUE_1000004079.1"/>
    </source>
</evidence>
<evidence type="ECO:0000256" key="3">
    <source>
        <dbReference type="ARBA" id="ARBA00037377"/>
    </source>
</evidence>
<keyword evidence="1 6" id="KW-0547">Nucleotide-binding</keyword>
<dbReference type="GO" id="GO:0046872">
    <property type="term" value="F:metal ion binding"/>
    <property type="evidence" value="ECO:0007669"/>
    <property type="project" value="UniProtKB-KW"/>
</dbReference>
<dbReference type="NCBIfam" id="TIGR00231">
    <property type="entry name" value="small_GTP"/>
    <property type="match status" value="1"/>
</dbReference>
<dbReference type="STRING" id="70415.A0A5S6QA16"/>
<keyword evidence="7" id="KW-0460">Magnesium</keyword>
<dbReference type="Proteomes" id="UP000046395">
    <property type="component" value="Unassembled WGS sequence"/>
</dbReference>
<evidence type="ECO:0000313" key="8">
    <source>
        <dbReference type="Proteomes" id="UP000046395"/>
    </source>
</evidence>
<accession>A0A5S6QA16</accession>
<dbReference type="GO" id="GO:0005525">
    <property type="term" value="F:GTP binding"/>
    <property type="evidence" value="ECO:0007669"/>
    <property type="project" value="UniProtKB-KW"/>
</dbReference>
<proteinExistence type="predicted"/>